<keyword evidence="16" id="KW-0408">Iron</keyword>
<reference evidence="19 20" key="1">
    <citation type="submission" date="2018-08" db="EMBL/GenBank/DDBJ databases">
        <title>Erythrobacter zhengii sp.nov., a bacterium isolated from deep-sea sediment.</title>
        <authorList>
            <person name="Fang C."/>
            <person name="Wu Y.-H."/>
            <person name="Sun C."/>
            <person name="Wang H."/>
            <person name="Cheng H."/>
            <person name="Meng F.-X."/>
            <person name="Wang C.-S."/>
            <person name="Xu X.-W."/>
        </authorList>
    </citation>
    <scope>NUCLEOTIDE SEQUENCE [LARGE SCALE GENOMIC DNA]</scope>
    <source>
        <strain evidence="19 20">V18</strain>
    </source>
</reference>
<organism evidence="19 20">
    <name type="scientific">Aurantiacibacter zhengii</name>
    <dbReference type="NCBI Taxonomy" id="2307003"/>
    <lineage>
        <taxon>Bacteria</taxon>
        <taxon>Pseudomonadati</taxon>
        <taxon>Pseudomonadota</taxon>
        <taxon>Alphaproteobacteria</taxon>
        <taxon>Sphingomonadales</taxon>
        <taxon>Erythrobacteraceae</taxon>
        <taxon>Aurantiacibacter</taxon>
    </lineage>
</organism>
<dbReference type="InterPro" id="IPR034804">
    <property type="entry name" value="SQR/QFR_C/D"/>
</dbReference>
<dbReference type="CDD" id="cd03495">
    <property type="entry name" value="SQR_TypeC_SdhD_like"/>
    <property type="match status" value="1"/>
</dbReference>
<keyword evidence="20" id="KW-1185">Reference proteome</keyword>
<keyword evidence="12 18" id="KW-0812">Transmembrane</keyword>
<dbReference type="SUPFAM" id="SSF81343">
    <property type="entry name" value="Fumarate reductase respiratory complex transmembrane subunits"/>
    <property type="match status" value="1"/>
</dbReference>
<keyword evidence="17 18" id="KW-0472">Membrane</keyword>
<feature type="transmembrane region" description="Helical" evidence="18">
    <location>
        <begin position="98"/>
        <end position="124"/>
    </location>
</feature>
<evidence type="ECO:0000256" key="18">
    <source>
        <dbReference type="SAM" id="Phobius"/>
    </source>
</evidence>
<evidence type="ECO:0000256" key="10">
    <source>
        <dbReference type="ARBA" id="ARBA00022532"/>
    </source>
</evidence>
<feature type="transmembrane region" description="Helical" evidence="18">
    <location>
        <begin position="28"/>
        <end position="48"/>
    </location>
</feature>
<evidence type="ECO:0000256" key="4">
    <source>
        <dbReference type="ARBA" id="ARBA00005163"/>
    </source>
</evidence>
<evidence type="ECO:0000256" key="15">
    <source>
        <dbReference type="ARBA" id="ARBA00022989"/>
    </source>
</evidence>
<evidence type="ECO:0000256" key="5">
    <source>
        <dbReference type="ARBA" id="ARBA00011558"/>
    </source>
</evidence>
<evidence type="ECO:0000256" key="13">
    <source>
        <dbReference type="ARBA" id="ARBA00022723"/>
    </source>
</evidence>
<dbReference type="EMBL" id="QXFL01000001">
    <property type="protein sequence ID" value="RIV89034.1"/>
    <property type="molecule type" value="Genomic_DNA"/>
</dbReference>
<keyword evidence="8" id="KW-1003">Cell membrane</keyword>
<evidence type="ECO:0000256" key="9">
    <source>
        <dbReference type="ARBA" id="ARBA00022519"/>
    </source>
</evidence>
<keyword evidence="11" id="KW-0349">Heme</keyword>
<dbReference type="Proteomes" id="UP000286576">
    <property type="component" value="Unassembled WGS sequence"/>
</dbReference>
<dbReference type="PANTHER" id="PTHR38689">
    <property type="entry name" value="SUCCINATE DEHYDROGENASE HYDROPHOBIC MEMBRANE ANCHOR SUBUNIT"/>
    <property type="match status" value="1"/>
</dbReference>
<comment type="subcellular location">
    <subcellularLocation>
        <location evidence="3">Cell inner membrane</location>
        <topology evidence="3">Multi-pass membrane protein</topology>
    </subcellularLocation>
</comment>
<evidence type="ECO:0000256" key="11">
    <source>
        <dbReference type="ARBA" id="ARBA00022617"/>
    </source>
</evidence>
<evidence type="ECO:0000313" key="20">
    <source>
        <dbReference type="Proteomes" id="UP000286576"/>
    </source>
</evidence>
<dbReference type="NCBIfam" id="TIGR02968">
    <property type="entry name" value="succ_dehyd_anc"/>
    <property type="match status" value="1"/>
</dbReference>
<keyword evidence="14" id="KW-0249">Electron transport</keyword>
<comment type="subunit">
    <text evidence="5">Part of an enzyme complex containing four subunits: a flavoprotein, an iron-sulfur protein, plus two membrane-anchoring proteins, SdhC and SdhD.</text>
</comment>
<dbReference type="GO" id="GO:0020037">
    <property type="term" value="F:heme binding"/>
    <property type="evidence" value="ECO:0007669"/>
    <property type="project" value="InterPro"/>
</dbReference>
<proteinExistence type="predicted"/>
<evidence type="ECO:0000256" key="12">
    <source>
        <dbReference type="ARBA" id="ARBA00022692"/>
    </source>
</evidence>
<evidence type="ECO:0000256" key="17">
    <source>
        <dbReference type="ARBA" id="ARBA00023136"/>
    </source>
</evidence>
<dbReference type="GO" id="GO:0005886">
    <property type="term" value="C:plasma membrane"/>
    <property type="evidence" value="ECO:0007669"/>
    <property type="project" value="UniProtKB-SubCell"/>
</dbReference>
<evidence type="ECO:0000256" key="16">
    <source>
        <dbReference type="ARBA" id="ARBA00023004"/>
    </source>
</evidence>
<evidence type="ECO:0000256" key="6">
    <source>
        <dbReference type="ARBA" id="ARBA00019425"/>
    </source>
</evidence>
<dbReference type="InterPro" id="IPR000701">
    <property type="entry name" value="SuccDH_FuR_B_TM-su"/>
</dbReference>
<keyword evidence="10" id="KW-0816">Tricarboxylic acid cycle</keyword>
<dbReference type="GO" id="GO:0009055">
    <property type="term" value="F:electron transfer activity"/>
    <property type="evidence" value="ECO:0007669"/>
    <property type="project" value="TreeGrafter"/>
</dbReference>
<dbReference type="RefSeq" id="WP_119584312.1">
    <property type="nucleotide sequence ID" value="NZ_CAWODQ010000001.1"/>
</dbReference>
<dbReference type="GO" id="GO:0017004">
    <property type="term" value="P:cytochrome complex assembly"/>
    <property type="evidence" value="ECO:0007669"/>
    <property type="project" value="TreeGrafter"/>
</dbReference>
<name>A0A418NWN4_9SPHN</name>
<dbReference type="GO" id="GO:0046872">
    <property type="term" value="F:metal ion binding"/>
    <property type="evidence" value="ECO:0007669"/>
    <property type="project" value="UniProtKB-KW"/>
</dbReference>
<comment type="function">
    <text evidence="2">Membrane-anchoring subunit of succinate dehydrogenase (SDH).</text>
</comment>
<evidence type="ECO:0000313" key="19">
    <source>
        <dbReference type="EMBL" id="RIV89034.1"/>
    </source>
</evidence>
<dbReference type="InterPro" id="IPR014312">
    <property type="entry name" value="Succ_DH_anchor"/>
</dbReference>
<keyword evidence="9" id="KW-0997">Cell inner membrane</keyword>
<accession>A0A418NWN4</accession>
<evidence type="ECO:0000256" key="3">
    <source>
        <dbReference type="ARBA" id="ARBA00004429"/>
    </source>
</evidence>
<comment type="caution">
    <text evidence="19">The sequence shown here is derived from an EMBL/GenBank/DDBJ whole genome shotgun (WGS) entry which is preliminary data.</text>
</comment>
<evidence type="ECO:0000256" key="2">
    <source>
        <dbReference type="ARBA" id="ARBA00004050"/>
    </source>
</evidence>
<evidence type="ECO:0000256" key="1">
    <source>
        <dbReference type="ARBA" id="ARBA00001971"/>
    </source>
</evidence>
<dbReference type="Gene3D" id="1.20.1300.10">
    <property type="entry name" value="Fumarate reductase/succinate dehydrogenase, transmembrane subunit"/>
    <property type="match status" value="1"/>
</dbReference>
<comment type="cofactor">
    <cofactor evidence="1">
        <name>heme</name>
        <dbReference type="ChEBI" id="CHEBI:30413"/>
    </cofactor>
</comment>
<keyword evidence="13" id="KW-0479">Metal-binding</keyword>
<feature type="transmembrane region" description="Helical" evidence="18">
    <location>
        <begin position="55"/>
        <end position="78"/>
    </location>
</feature>
<dbReference type="UniPathway" id="UPA00223"/>
<protein>
    <recommendedName>
        <fullName evidence="6">Succinate dehydrogenase hydrophobic membrane anchor subunit</fullName>
    </recommendedName>
</protein>
<evidence type="ECO:0000256" key="14">
    <source>
        <dbReference type="ARBA" id="ARBA00022982"/>
    </source>
</evidence>
<gene>
    <name evidence="19" type="primary">sdhD</name>
    <name evidence="19" type="ORF">D2V07_01895</name>
</gene>
<comment type="pathway">
    <text evidence="4">Carbohydrate metabolism; tricarboxylic acid cycle.</text>
</comment>
<keyword evidence="7" id="KW-0813">Transport</keyword>
<keyword evidence="15 18" id="KW-1133">Transmembrane helix</keyword>
<dbReference type="GO" id="GO:0006099">
    <property type="term" value="P:tricarboxylic acid cycle"/>
    <property type="evidence" value="ECO:0007669"/>
    <property type="project" value="UniProtKB-UniPathway"/>
</dbReference>
<dbReference type="Pfam" id="PF01127">
    <property type="entry name" value="Sdh_cyt"/>
    <property type="match status" value="1"/>
</dbReference>
<evidence type="ECO:0000256" key="7">
    <source>
        <dbReference type="ARBA" id="ARBA00022448"/>
    </source>
</evidence>
<evidence type="ECO:0000256" key="8">
    <source>
        <dbReference type="ARBA" id="ARBA00022475"/>
    </source>
</evidence>
<sequence>MGNGTSIGRVRGLGAAHQGPHHWLMQRFTAVGNLVTVLFLGVSLALLGDYSYASVAGWLSAPLPAFMVALLVVSTFWHARLGLQVLIEDYLHESGTKFAAILALNIASFAGAAFGLFCIARLAFSAGAA</sequence>
<dbReference type="AlphaFoldDB" id="A0A418NWN4"/>
<dbReference type="PANTHER" id="PTHR38689:SF1">
    <property type="entry name" value="SUCCINATE DEHYDROGENASE HYDROPHOBIC MEMBRANE ANCHOR SUBUNIT"/>
    <property type="match status" value="1"/>
</dbReference>
<dbReference type="OrthoDB" id="9809280at2"/>